<keyword evidence="2 5" id="KW-0812">Transmembrane</keyword>
<name>A0ABT1RNC3_9FIRM</name>
<feature type="transmembrane region" description="Helical" evidence="5">
    <location>
        <begin position="139"/>
        <end position="162"/>
    </location>
</feature>
<dbReference type="Pfam" id="PF06271">
    <property type="entry name" value="RDD"/>
    <property type="match status" value="1"/>
</dbReference>
<evidence type="ECO:0000256" key="5">
    <source>
        <dbReference type="SAM" id="Phobius"/>
    </source>
</evidence>
<feature type="transmembrane region" description="Helical" evidence="5">
    <location>
        <begin position="243"/>
        <end position="260"/>
    </location>
</feature>
<comment type="subcellular location">
    <subcellularLocation>
        <location evidence="1">Membrane</location>
        <topology evidence="1">Multi-pass membrane protein</topology>
    </subcellularLocation>
</comment>
<dbReference type="RefSeq" id="WP_256131886.1">
    <property type="nucleotide sequence ID" value="NZ_JANFXK010000007.1"/>
</dbReference>
<dbReference type="PIRSF" id="PIRSF031578">
    <property type="entry name" value="Uncharacterised_Vanz_RDD-cont"/>
    <property type="match status" value="1"/>
</dbReference>
<evidence type="ECO:0000256" key="2">
    <source>
        <dbReference type="ARBA" id="ARBA00022692"/>
    </source>
</evidence>
<dbReference type="InterPro" id="IPR053150">
    <property type="entry name" value="Teicoplanin_resist-assoc"/>
</dbReference>
<feature type="transmembrane region" description="Helical" evidence="5">
    <location>
        <begin position="293"/>
        <end position="311"/>
    </location>
</feature>
<feature type="domain" description="RDD" evidence="7">
    <location>
        <begin position="213"/>
        <end position="303"/>
    </location>
</feature>
<dbReference type="PANTHER" id="PTHR36834">
    <property type="entry name" value="MEMBRANE PROTEIN-RELATED"/>
    <property type="match status" value="1"/>
</dbReference>
<feature type="transmembrane region" description="Helical" evidence="5">
    <location>
        <begin position="12"/>
        <end position="31"/>
    </location>
</feature>
<sequence>MDTYLTTIKTAMVIFPFLAILMTFPYLVYQYRKYGSIPILRSVIMYSLALYLLCMYLLVILPLPPISEVASYTGPTKQLIPFQFIADFIHGTCFQITEPSTWLKALTEKYVLQVVFNVLLFVPLGIYLNYYFQCGWKKVLLIAFSVSLFFELTQLSGLYGIYPRGYRLFDVDDLLLNTAGGLLGYMAARFVRKILPSRQQLDEKAYEKGQQVTLGRRAVAFCLDWMLLGTAAILLAPIMFPGLLFYLMPIVYFSLMLYGTKGYTPGKRLLHIRVVDKEGSAPALSQCVIRSSLFYFAFVPLLLVWACYYGITRIDGHKKPLFYEAISRTGCISTMGKPLCAGWKVKPLHTH</sequence>
<keyword evidence="3 5" id="KW-1133">Transmembrane helix</keyword>
<feature type="transmembrane region" description="Helical" evidence="5">
    <location>
        <begin position="110"/>
        <end position="132"/>
    </location>
</feature>
<evidence type="ECO:0000259" key="7">
    <source>
        <dbReference type="Pfam" id="PF06271"/>
    </source>
</evidence>
<feature type="transmembrane region" description="Helical" evidence="5">
    <location>
        <begin position="43"/>
        <end position="63"/>
    </location>
</feature>
<dbReference type="InterPro" id="IPR021192">
    <property type="entry name" value="UCP031578_Vanz/RDD"/>
</dbReference>
<dbReference type="EMBL" id="JANFXK010000007">
    <property type="protein sequence ID" value="MCQ4636691.1"/>
    <property type="molecule type" value="Genomic_DNA"/>
</dbReference>
<gene>
    <name evidence="8" type="ORF">NE619_08110</name>
</gene>
<evidence type="ECO:0000313" key="9">
    <source>
        <dbReference type="Proteomes" id="UP001524502"/>
    </source>
</evidence>
<organism evidence="8 9">
    <name type="scientific">Anaerovorax odorimutans</name>
    <dbReference type="NCBI Taxonomy" id="109327"/>
    <lineage>
        <taxon>Bacteria</taxon>
        <taxon>Bacillati</taxon>
        <taxon>Bacillota</taxon>
        <taxon>Clostridia</taxon>
        <taxon>Peptostreptococcales</taxon>
        <taxon>Anaerovoracaceae</taxon>
        <taxon>Anaerovorax</taxon>
    </lineage>
</organism>
<evidence type="ECO:0000256" key="3">
    <source>
        <dbReference type="ARBA" id="ARBA00022989"/>
    </source>
</evidence>
<protein>
    <submittedName>
        <fullName evidence="8">VanZ family protein</fullName>
    </submittedName>
</protein>
<dbReference type="Pfam" id="PF04892">
    <property type="entry name" value="VanZ"/>
    <property type="match status" value="1"/>
</dbReference>
<accession>A0ABT1RNC3</accession>
<dbReference type="InterPro" id="IPR006976">
    <property type="entry name" value="VanZ-like"/>
</dbReference>
<evidence type="ECO:0000313" key="8">
    <source>
        <dbReference type="EMBL" id="MCQ4636691.1"/>
    </source>
</evidence>
<comment type="caution">
    <text evidence="8">The sequence shown here is derived from an EMBL/GenBank/DDBJ whole genome shotgun (WGS) entry which is preliminary data.</text>
</comment>
<keyword evidence="4 5" id="KW-0472">Membrane</keyword>
<evidence type="ECO:0000256" key="4">
    <source>
        <dbReference type="ARBA" id="ARBA00023136"/>
    </source>
</evidence>
<dbReference type="PANTHER" id="PTHR36834:SF1">
    <property type="entry name" value="INTEGRAL MEMBRANE PROTEIN"/>
    <property type="match status" value="1"/>
</dbReference>
<feature type="domain" description="VanZ-like" evidence="6">
    <location>
        <begin position="49"/>
        <end position="191"/>
    </location>
</feature>
<evidence type="ECO:0000259" key="6">
    <source>
        <dbReference type="Pfam" id="PF04892"/>
    </source>
</evidence>
<reference evidence="8 9" key="1">
    <citation type="submission" date="2022-06" db="EMBL/GenBank/DDBJ databases">
        <title>Isolation of gut microbiota from human fecal samples.</title>
        <authorList>
            <person name="Pamer E.G."/>
            <person name="Barat B."/>
            <person name="Waligurski E."/>
            <person name="Medina S."/>
            <person name="Paddock L."/>
            <person name="Mostad J."/>
        </authorList>
    </citation>
    <scope>NUCLEOTIDE SEQUENCE [LARGE SCALE GENOMIC DNA]</scope>
    <source>
        <strain evidence="8 9">SL.3.17</strain>
    </source>
</reference>
<keyword evidence="9" id="KW-1185">Reference proteome</keyword>
<evidence type="ECO:0000256" key="1">
    <source>
        <dbReference type="ARBA" id="ARBA00004141"/>
    </source>
</evidence>
<dbReference type="Proteomes" id="UP001524502">
    <property type="component" value="Unassembled WGS sequence"/>
</dbReference>
<proteinExistence type="predicted"/>
<dbReference type="InterPro" id="IPR010432">
    <property type="entry name" value="RDD"/>
</dbReference>